<dbReference type="InterPro" id="IPR012951">
    <property type="entry name" value="BBE"/>
</dbReference>
<keyword evidence="4" id="KW-0560">Oxidoreductase</keyword>
<sequence length="518" mass="54952">MHSSPLIQGLIGHTLFQMTTNSSIASPQAKLDVLTCLAAGSVPYATPDSPNWTALSTPFNLRLQYDPAVITIPETQDQVSISITCAAAAGLKVQPKGGGHSYASHSTGGQHGSLVVEMEKFSEITVDQTTFIAKTGAGQRLGNVAEALYKQGKRALPHGTCSGVGVAGHALHGGYGYASRKWGLALDHIVALDVVLANGSQVHASNTAFPDVFWAMRGAGESFGVATYLYFQTVLAPDRVVYFVSDLVVQMNMSTSNAVDALARGFGVLQEFSFTSPLLTPNITFGTQVDSNGTFILHGWCMGCNAAVFASTVLPEMVAGYPGHIDSVAELGWLEALTELADPGPLEQPLGSAYTLHDTFYVRSLVTKDSIPLSAAAMKAYFAEVLANQGNGPFFSIINIYGGPGSAINTISANASAYSDRDSFWVIQNYGRTADGQPPWNANITGTVDALADAMVLAQPEGKFTAYVNYVDPDLSAQRAAQEYYGAATYNRLLALKGVLDPDFVFWNPQAVGMAVEF</sequence>
<protein>
    <submittedName>
        <fullName evidence="6">Berberine bridge enzyme-like</fullName>
    </submittedName>
</protein>
<dbReference type="InterPro" id="IPR006094">
    <property type="entry name" value="Oxid_FAD_bind_N"/>
</dbReference>
<evidence type="ECO:0000313" key="7">
    <source>
        <dbReference type="Proteomes" id="UP000315522"/>
    </source>
</evidence>
<evidence type="ECO:0000259" key="5">
    <source>
        <dbReference type="PROSITE" id="PS51387"/>
    </source>
</evidence>
<dbReference type="Proteomes" id="UP000315522">
    <property type="component" value="Unassembled WGS sequence"/>
</dbReference>
<feature type="domain" description="FAD-binding PCMH-type" evidence="5">
    <location>
        <begin position="63"/>
        <end position="236"/>
    </location>
</feature>
<evidence type="ECO:0000256" key="1">
    <source>
        <dbReference type="ARBA" id="ARBA00005466"/>
    </source>
</evidence>
<evidence type="ECO:0000313" key="6">
    <source>
        <dbReference type="EMBL" id="TVY89190.1"/>
    </source>
</evidence>
<proteinExistence type="inferred from homology"/>
<dbReference type="EMBL" id="QGML01001371">
    <property type="protein sequence ID" value="TVY89190.1"/>
    <property type="molecule type" value="Genomic_DNA"/>
</dbReference>
<comment type="similarity">
    <text evidence="1">Belongs to the oxygen-dependent FAD-linked oxidoreductase family.</text>
</comment>
<dbReference type="GO" id="GO:0016491">
    <property type="term" value="F:oxidoreductase activity"/>
    <property type="evidence" value="ECO:0007669"/>
    <property type="project" value="UniProtKB-KW"/>
</dbReference>
<dbReference type="Gene3D" id="3.30.465.10">
    <property type="match status" value="1"/>
</dbReference>
<organism evidence="6 7">
    <name type="scientific">Lachnellula willkommii</name>
    <dbReference type="NCBI Taxonomy" id="215461"/>
    <lineage>
        <taxon>Eukaryota</taxon>
        <taxon>Fungi</taxon>
        <taxon>Dikarya</taxon>
        <taxon>Ascomycota</taxon>
        <taxon>Pezizomycotina</taxon>
        <taxon>Leotiomycetes</taxon>
        <taxon>Helotiales</taxon>
        <taxon>Lachnaceae</taxon>
        <taxon>Lachnellula</taxon>
    </lineage>
</organism>
<dbReference type="InterPro" id="IPR016169">
    <property type="entry name" value="FAD-bd_PCMH_sub2"/>
</dbReference>
<accession>A0A559M8C1</accession>
<gene>
    <name evidence="6" type="ORF">LAWI1_G006547</name>
</gene>
<reference evidence="6 7" key="1">
    <citation type="submission" date="2018-05" db="EMBL/GenBank/DDBJ databases">
        <title>Genome sequencing and assembly of the regulated plant pathogen Lachnellula willkommii and related sister species for the development of diagnostic species identification markers.</title>
        <authorList>
            <person name="Giroux E."/>
            <person name="Bilodeau G."/>
        </authorList>
    </citation>
    <scope>NUCLEOTIDE SEQUENCE [LARGE SCALE GENOMIC DNA]</scope>
    <source>
        <strain evidence="6 7">CBS 172.35</strain>
    </source>
</reference>
<dbReference type="Gene3D" id="3.40.462.20">
    <property type="match status" value="1"/>
</dbReference>
<name>A0A559M8C1_9HELO</name>
<dbReference type="Pfam" id="PF08031">
    <property type="entry name" value="BBE"/>
    <property type="match status" value="1"/>
</dbReference>
<dbReference type="InterPro" id="IPR036318">
    <property type="entry name" value="FAD-bd_PCMH-like_sf"/>
</dbReference>
<dbReference type="Pfam" id="PF01565">
    <property type="entry name" value="FAD_binding_4"/>
    <property type="match status" value="1"/>
</dbReference>
<dbReference type="InterPro" id="IPR050416">
    <property type="entry name" value="FAD-linked_Oxidoreductase"/>
</dbReference>
<dbReference type="PROSITE" id="PS51387">
    <property type="entry name" value="FAD_PCMH"/>
    <property type="match status" value="1"/>
</dbReference>
<keyword evidence="2" id="KW-0285">Flavoprotein</keyword>
<dbReference type="AlphaFoldDB" id="A0A559M8C1"/>
<dbReference type="PANTHER" id="PTHR42973">
    <property type="entry name" value="BINDING OXIDOREDUCTASE, PUTATIVE (AFU_ORTHOLOGUE AFUA_1G17690)-RELATED"/>
    <property type="match status" value="1"/>
</dbReference>
<dbReference type="GO" id="GO:0071949">
    <property type="term" value="F:FAD binding"/>
    <property type="evidence" value="ECO:0007669"/>
    <property type="project" value="InterPro"/>
</dbReference>
<dbReference type="InterPro" id="IPR016166">
    <property type="entry name" value="FAD-bd_PCMH"/>
</dbReference>
<dbReference type="SUPFAM" id="SSF56176">
    <property type="entry name" value="FAD-binding/transporter-associated domain-like"/>
    <property type="match status" value="1"/>
</dbReference>
<dbReference type="PANTHER" id="PTHR42973:SF15">
    <property type="entry name" value="FAD-BINDING PCMH-TYPE DOMAIN-CONTAINING PROTEIN"/>
    <property type="match status" value="1"/>
</dbReference>
<evidence type="ECO:0000256" key="4">
    <source>
        <dbReference type="ARBA" id="ARBA00023002"/>
    </source>
</evidence>
<keyword evidence="3" id="KW-0274">FAD</keyword>
<keyword evidence="7" id="KW-1185">Reference proteome</keyword>
<evidence type="ECO:0000256" key="2">
    <source>
        <dbReference type="ARBA" id="ARBA00022630"/>
    </source>
</evidence>
<evidence type="ECO:0000256" key="3">
    <source>
        <dbReference type="ARBA" id="ARBA00022827"/>
    </source>
</evidence>
<comment type="caution">
    <text evidence="6">The sequence shown here is derived from an EMBL/GenBank/DDBJ whole genome shotgun (WGS) entry which is preliminary data.</text>
</comment>